<reference evidence="1" key="1">
    <citation type="submission" date="2020-02" db="EMBL/GenBank/DDBJ databases">
        <title>Genome sequencing of the panga catfish, Pangasius djambal.</title>
        <authorList>
            <person name="Wen M."/>
            <person name="Zahm M."/>
            <person name="Roques C."/>
            <person name="Cabau C."/>
            <person name="Klopp C."/>
            <person name="Donnadieu C."/>
            <person name="Jouanno E."/>
            <person name="Avarre J.-C."/>
            <person name="Campet M."/>
            <person name="Ha T."/>
            <person name="Dugue R."/>
            <person name="Lampietro C."/>
            <person name="Louis A."/>
            <person name="Herpin A."/>
            <person name="Echchiki A."/>
            <person name="Berthelot C."/>
            <person name="Parey E."/>
            <person name="Roest-Crollius H."/>
            <person name="Braasch I."/>
            <person name="Postlethwait J.H."/>
            <person name="Bobe J."/>
            <person name="Montfort J."/>
            <person name="Bouchez O."/>
            <person name="Begum T."/>
            <person name="Schartl M."/>
            <person name="Gustiano R."/>
            <person name="Guiguen Y."/>
        </authorList>
    </citation>
    <scope>NUCLEOTIDE SEQUENCE</scope>
    <source>
        <strain evidence="1">Pdj_M5554</strain>
    </source>
</reference>
<gene>
    <name evidence="1" type="ORF">PDJAM_G00103950</name>
</gene>
<protein>
    <submittedName>
        <fullName evidence="1">Uncharacterized protein</fullName>
    </submittedName>
</protein>
<evidence type="ECO:0000313" key="1">
    <source>
        <dbReference type="EMBL" id="MCJ8729248.1"/>
    </source>
</evidence>
<organism evidence="1 2">
    <name type="scientific">Pangasius djambal</name>
    <dbReference type="NCBI Taxonomy" id="1691987"/>
    <lineage>
        <taxon>Eukaryota</taxon>
        <taxon>Metazoa</taxon>
        <taxon>Chordata</taxon>
        <taxon>Craniata</taxon>
        <taxon>Vertebrata</taxon>
        <taxon>Euteleostomi</taxon>
        <taxon>Actinopterygii</taxon>
        <taxon>Neopterygii</taxon>
        <taxon>Teleostei</taxon>
        <taxon>Ostariophysi</taxon>
        <taxon>Siluriformes</taxon>
        <taxon>Pangasiidae</taxon>
        <taxon>Pangasius</taxon>
    </lineage>
</organism>
<keyword evidence="2" id="KW-1185">Reference proteome</keyword>
<proteinExistence type="predicted"/>
<accession>A0ACC5Y0W5</accession>
<comment type="caution">
    <text evidence="1">The sequence shown here is derived from an EMBL/GenBank/DDBJ whole genome shotgun (WGS) entry which is preliminary data.</text>
</comment>
<dbReference type="EMBL" id="CM040976">
    <property type="protein sequence ID" value="MCJ8729248.1"/>
    <property type="molecule type" value="Genomic_DNA"/>
</dbReference>
<dbReference type="Proteomes" id="UP000830395">
    <property type="component" value="Chromosome 2"/>
</dbReference>
<name>A0ACC5Y0W5_9TELE</name>
<sequence length="69" mass="7861">MQPISCVSSILLFSSDPCQVAIQLYDELAKEEKTWPLRAEAVKEVQGLVHWIKDQWEAMFGVKLITAIQ</sequence>
<evidence type="ECO:0000313" key="2">
    <source>
        <dbReference type="Proteomes" id="UP000830395"/>
    </source>
</evidence>